<dbReference type="Pfam" id="PF00045">
    <property type="entry name" value="Hemopexin"/>
    <property type="match status" value="1"/>
</dbReference>
<comment type="cofactor">
    <cofactor evidence="11">
        <name>Zn(2+)</name>
        <dbReference type="ChEBI" id="CHEBI:29105"/>
    </cofactor>
    <text evidence="11">Binds 2 Zn(2+) ions per subunit.</text>
</comment>
<keyword evidence="6 11" id="KW-0106">Calcium</keyword>
<feature type="binding site" evidence="11">
    <location>
        <position position="207"/>
    </location>
    <ligand>
        <name>Ca(2+)</name>
        <dbReference type="ChEBI" id="CHEBI:29108"/>
        <label>1</label>
    </ligand>
</feature>
<dbReference type="GO" id="GO:0006508">
    <property type="term" value="P:proteolysis"/>
    <property type="evidence" value="ECO:0007669"/>
    <property type="project" value="UniProtKB-KW"/>
</dbReference>
<dbReference type="GO" id="GO:0031012">
    <property type="term" value="C:extracellular matrix"/>
    <property type="evidence" value="ECO:0007669"/>
    <property type="project" value="InterPro"/>
</dbReference>
<evidence type="ECO:0000256" key="9">
    <source>
        <dbReference type="PIRSR" id="PIRSR001191-1"/>
    </source>
</evidence>
<feature type="domain" description="Peptidase metallopeptidase" evidence="14">
    <location>
        <begin position="111"/>
        <end position="270"/>
    </location>
</feature>
<dbReference type="InterPro" id="IPR021190">
    <property type="entry name" value="Pept_M10A"/>
</dbReference>
<reference evidence="15" key="2">
    <citation type="submission" date="2025-09" db="UniProtKB">
        <authorList>
            <consortium name="Ensembl"/>
        </authorList>
    </citation>
    <scope>IDENTIFICATION</scope>
</reference>
<gene>
    <name evidence="15" type="primary">Mmp28</name>
</gene>
<dbReference type="SUPFAM" id="SSF50923">
    <property type="entry name" value="Hemopexin-like domain"/>
    <property type="match status" value="1"/>
</dbReference>
<feature type="binding site" evidence="11">
    <location>
        <position position="314"/>
    </location>
    <ligand>
        <name>Ca(2+)</name>
        <dbReference type="ChEBI" id="CHEBI:29108"/>
        <label>4</label>
    </ligand>
</feature>
<dbReference type="AlphaFoldDB" id="A0A8C2M2D3"/>
<evidence type="ECO:0000256" key="3">
    <source>
        <dbReference type="ARBA" id="ARBA00022723"/>
    </source>
</evidence>
<feature type="binding site" evidence="10">
    <location>
        <position position="225"/>
    </location>
    <ligand>
        <name>Zn(2+)</name>
        <dbReference type="ChEBI" id="CHEBI:29105"/>
        <label>2</label>
        <note>catalytic</note>
    </ligand>
</feature>
<dbReference type="Pfam" id="PF00413">
    <property type="entry name" value="Peptidase_M10"/>
    <property type="match status" value="1"/>
</dbReference>
<dbReference type="Ensembl" id="ENSCGRT00001016062.1">
    <property type="protein sequence ID" value="ENSCGRP00001011829.1"/>
    <property type="gene ID" value="ENSCGRG00001013370.1"/>
</dbReference>
<dbReference type="SUPFAM" id="SSF55486">
    <property type="entry name" value="Metalloproteases ('zincins'), catalytic domain"/>
    <property type="match status" value="1"/>
</dbReference>
<evidence type="ECO:0000256" key="13">
    <source>
        <dbReference type="SAM" id="SignalP"/>
    </source>
</evidence>
<dbReference type="InterPro" id="IPR033739">
    <property type="entry name" value="M10A_MMP"/>
</dbReference>
<evidence type="ECO:0000256" key="1">
    <source>
        <dbReference type="ARBA" id="ARBA00010370"/>
    </source>
</evidence>
<evidence type="ECO:0000256" key="11">
    <source>
        <dbReference type="PIRSR" id="PIRSR621190-2"/>
    </source>
</evidence>
<feature type="binding site" evidence="11">
    <location>
        <position position="177"/>
    </location>
    <ligand>
        <name>Zn(2+)</name>
        <dbReference type="ChEBI" id="CHEBI:29105"/>
        <label>1</label>
    </ligand>
</feature>
<accession>A0A8C2M2D3</accession>
<evidence type="ECO:0000313" key="15">
    <source>
        <dbReference type="Ensembl" id="ENSCGRP00001011829.1"/>
    </source>
</evidence>
<reference evidence="15" key="1">
    <citation type="submission" date="2025-08" db="UniProtKB">
        <authorList>
            <consortium name="Ensembl"/>
        </authorList>
    </citation>
    <scope>IDENTIFICATION</scope>
</reference>
<dbReference type="PANTHER" id="PTHR10201:SF298">
    <property type="entry name" value="MATRIX METALLOPROTEINASE-28"/>
    <property type="match status" value="1"/>
</dbReference>
<dbReference type="GO" id="GO:0005615">
    <property type="term" value="C:extracellular space"/>
    <property type="evidence" value="ECO:0007669"/>
    <property type="project" value="TreeGrafter"/>
</dbReference>
<feature type="binding site" evidence="10">
    <location>
        <position position="229"/>
    </location>
    <ligand>
        <name>Zn(2+)</name>
        <dbReference type="ChEBI" id="CHEBI:29105"/>
        <label>2</label>
        <note>catalytic</note>
    </ligand>
</feature>
<dbReference type="InterPro" id="IPR036375">
    <property type="entry name" value="Hemopexin-like_dom_sf"/>
</dbReference>
<keyword evidence="2" id="KW-0645">Protease</keyword>
<evidence type="ECO:0000256" key="5">
    <source>
        <dbReference type="ARBA" id="ARBA00022833"/>
    </source>
</evidence>
<evidence type="ECO:0000256" key="7">
    <source>
        <dbReference type="ARBA" id="ARBA00023049"/>
    </source>
</evidence>
<dbReference type="PROSITE" id="PS51642">
    <property type="entry name" value="HEMOPEXIN_2"/>
    <property type="match status" value="1"/>
</dbReference>
<proteinExistence type="inferred from homology"/>
<comment type="cofactor">
    <cofactor evidence="11">
        <name>Ca(2+)</name>
        <dbReference type="ChEBI" id="CHEBI:29108"/>
    </cofactor>
    <text evidence="11">Can bind about 5 Ca(2+) ions per subunit.</text>
</comment>
<feature type="active site" evidence="9">
    <location>
        <position position="226"/>
    </location>
</feature>
<keyword evidence="3 10" id="KW-0479">Metal-binding</keyword>
<feature type="binding site" evidence="11">
    <location>
        <position position="207"/>
    </location>
    <ligand>
        <name>Ca(2+)</name>
        <dbReference type="ChEBI" id="CHEBI:29108"/>
        <label>3</label>
    </ligand>
</feature>
<feature type="binding site" evidence="11">
    <location>
        <position position="175"/>
    </location>
    <ligand>
        <name>Zn(2+)</name>
        <dbReference type="ChEBI" id="CHEBI:29105"/>
        <label>1</label>
    </ligand>
</feature>
<protein>
    <submittedName>
        <fullName evidence="15">Matrix metallopeptidase 28 (epilysin)</fullName>
    </submittedName>
</protein>
<dbReference type="Gene3D" id="3.40.390.10">
    <property type="entry name" value="Collagenase (Catalytic Domain)"/>
    <property type="match status" value="1"/>
</dbReference>
<dbReference type="InterPro" id="IPR018487">
    <property type="entry name" value="Hemopexin-like_repeat"/>
</dbReference>
<evidence type="ECO:0000256" key="12">
    <source>
        <dbReference type="PROSITE-ProRule" id="PRU01011"/>
    </source>
</evidence>
<keyword evidence="8" id="KW-0865">Zymogen</keyword>
<evidence type="ECO:0000256" key="2">
    <source>
        <dbReference type="ARBA" id="ARBA00022670"/>
    </source>
</evidence>
<dbReference type="InterPro" id="IPR001818">
    <property type="entry name" value="Pept_M10_metallopeptidase"/>
</dbReference>
<dbReference type="FunFam" id="2.110.10.10:FF:000019">
    <property type="entry name" value="Matrix metallopeptidase 28"/>
    <property type="match status" value="1"/>
</dbReference>
<dbReference type="PANTHER" id="PTHR10201">
    <property type="entry name" value="MATRIX METALLOPROTEINASE"/>
    <property type="match status" value="1"/>
</dbReference>
<feature type="repeat" description="Hemopexin" evidence="12">
    <location>
        <begin position="310"/>
        <end position="354"/>
    </location>
</feature>
<feature type="binding site" evidence="10">
    <location>
        <position position="235"/>
    </location>
    <ligand>
        <name>Zn(2+)</name>
        <dbReference type="ChEBI" id="CHEBI:29105"/>
        <label>2</label>
        <note>catalytic</note>
    </ligand>
</feature>
<organism evidence="15 16">
    <name type="scientific">Cricetulus griseus</name>
    <name type="common">Chinese hamster</name>
    <name type="synonym">Cricetulus barabensis griseus</name>
    <dbReference type="NCBI Taxonomy" id="10029"/>
    <lineage>
        <taxon>Eukaryota</taxon>
        <taxon>Metazoa</taxon>
        <taxon>Chordata</taxon>
        <taxon>Craniata</taxon>
        <taxon>Vertebrata</taxon>
        <taxon>Euteleostomi</taxon>
        <taxon>Mammalia</taxon>
        <taxon>Eutheria</taxon>
        <taxon>Euarchontoglires</taxon>
        <taxon>Glires</taxon>
        <taxon>Rodentia</taxon>
        <taxon>Myomorpha</taxon>
        <taxon>Muroidea</taxon>
        <taxon>Cricetidae</taxon>
        <taxon>Cricetinae</taxon>
        <taxon>Cricetulus</taxon>
    </lineage>
</organism>
<feature type="binding site" evidence="11">
    <location>
        <position position="204"/>
    </location>
    <ligand>
        <name>Ca(2+)</name>
        <dbReference type="ChEBI" id="CHEBI:29108"/>
        <label>3</label>
    </ligand>
</feature>
<feature type="binding site" evidence="11">
    <location>
        <position position="202"/>
    </location>
    <ligand>
        <name>Zn(2+)</name>
        <dbReference type="ChEBI" id="CHEBI:29105"/>
        <label>1</label>
    </ligand>
</feature>
<keyword evidence="4" id="KW-0378">Hydrolase</keyword>
<evidence type="ECO:0000256" key="4">
    <source>
        <dbReference type="ARBA" id="ARBA00022801"/>
    </source>
</evidence>
<keyword evidence="7" id="KW-0482">Metalloprotease</keyword>
<feature type="binding site" evidence="11">
    <location>
        <position position="165"/>
    </location>
    <ligand>
        <name>Ca(2+)</name>
        <dbReference type="ChEBI" id="CHEBI:29108"/>
        <label>2</label>
    </ligand>
</feature>
<dbReference type="InterPro" id="IPR006026">
    <property type="entry name" value="Peptidase_Metallo"/>
</dbReference>
<dbReference type="SMART" id="SM00235">
    <property type="entry name" value="ZnMc"/>
    <property type="match status" value="1"/>
</dbReference>
<dbReference type="Proteomes" id="UP000694386">
    <property type="component" value="Unplaced"/>
</dbReference>
<dbReference type="GO" id="GO:0008270">
    <property type="term" value="F:zinc ion binding"/>
    <property type="evidence" value="ECO:0007669"/>
    <property type="project" value="InterPro"/>
</dbReference>
<dbReference type="SMART" id="SM00120">
    <property type="entry name" value="HX"/>
    <property type="match status" value="1"/>
</dbReference>
<comment type="similarity">
    <text evidence="1">Belongs to the peptidase M10A family.</text>
</comment>
<dbReference type="GO" id="GO:0030198">
    <property type="term" value="P:extracellular matrix organization"/>
    <property type="evidence" value="ECO:0007669"/>
    <property type="project" value="TreeGrafter"/>
</dbReference>
<sequence>MVPGVSLLLRALLLLLLLLWGCRDAQPARLGHPELRQEAEAFLEKYGYFSEQGSKAPASTQFRNAIRYDGGMRLLKAGTQCSLPDQGLPGAGPAHSIGSWYVRLTPPFWVTGNKWYKQHLSYRLVNWPERLPEPAVRGAVRAAFQLWSNVSALEFWEAPATGPADIRLTFFQGDHNDGLANAFDGPGGALAHAFLPRRGEAHFDRDERWSLSRRRGRNLFVVLAHEIGHTLGLAHSPAPRALMAPYYKKLGRDALLSWDDVLAVQSLYGKPLGRSVATQLPGKLFTDFEAWDPHNSRRIRPETRGPKYCHSSFDAITVDRQWRLYIFKGSYFWEVTADGNVSEPRPLQKRWPGLPPDIEAAAVSLEDGDFYFFKGISPMVDKTLLPSGNH</sequence>
<dbReference type="PRINTS" id="PR00138">
    <property type="entry name" value="MATRIXIN"/>
</dbReference>
<name>A0A8C2M2D3_CRIGR</name>
<evidence type="ECO:0000256" key="8">
    <source>
        <dbReference type="ARBA" id="ARBA00023145"/>
    </source>
</evidence>
<dbReference type="Gene3D" id="2.110.10.10">
    <property type="entry name" value="Hemopexin-like domain"/>
    <property type="match status" value="1"/>
</dbReference>
<feature type="binding site" evidence="11">
    <location>
        <position position="316"/>
    </location>
    <ligand>
        <name>Ca(2+)</name>
        <dbReference type="ChEBI" id="CHEBI:29108"/>
        <label>5</label>
    </ligand>
</feature>
<evidence type="ECO:0000259" key="14">
    <source>
        <dbReference type="SMART" id="SM00235"/>
    </source>
</evidence>
<dbReference type="InterPro" id="IPR024079">
    <property type="entry name" value="MetalloPept_cat_dom_sf"/>
</dbReference>
<feature type="binding site" evidence="11">
    <location>
        <position position="243"/>
    </location>
    <ligand>
        <name>Zn(2+)</name>
        <dbReference type="ChEBI" id="CHEBI:29105"/>
        <label>2</label>
        <note>catalytic</note>
    </ligand>
</feature>
<keyword evidence="5 10" id="KW-0862">Zinc</keyword>
<feature type="signal peptide" evidence="13">
    <location>
        <begin position="1"/>
        <end position="25"/>
    </location>
</feature>
<feature type="binding site" evidence="11">
    <location>
        <position position="185"/>
    </location>
    <ligand>
        <name>Ca(2+)</name>
        <dbReference type="ChEBI" id="CHEBI:29108"/>
        <label>3</label>
    </ligand>
</feature>
<feature type="chain" id="PRO_5034128874" evidence="13">
    <location>
        <begin position="26"/>
        <end position="390"/>
    </location>
</feature>
<evidence type="ECO:0000256" key="6">
    <source>
        <dbReference type="ARBA" id="ARBA00022837"/>
    </source>
</evidence>
<dbReference type="FunFam" id="3.40.390.10:FF:000021">
    <property type="entry name" value="Matrix metallopeptidase 28"/>
    <property type="match status" value="1"/>
</dbReference>
<keyword evidence="13" id="KW-0732">Signal</keyword>
<dbReference type="GO" id="GO:0004222">
    <property type="term" value="F:metalloendopeptidase activity"/>
    <property type="evidence" value="ECO:0007669"/>
    <property type="project" value="InterPro"/>
</dbReference>
<evidence type="ECO:0000313" key="16">
    <source>
        <dbReference type="Proteomes" id="UP000694386"/>
    </source>
</evidence>
<feature type="binding site" evidence="11">
    <location>
        <position position="192"/>
    </location>
    <ligand>
        <name>Zn(2+)</name>
        <dbReference type="ChEBI" id="CHEBI:29105"/>
        <label>1</label>
    </ligand>
</feature>
<feature type="binding site" evidence="11">
    <location>
        <position position="361"/>
    </location>
    <ligand>
        <name>Ca(2+)</name>
        <dbReference type="ChEBI" id="CHEBI:29108"/>
        <label>5</label>
    </ligand>
</feature>
<feature type="binding site" evidence="11">
    <location>
        <position position="184"/>
    </location>
    <ligand>
        <name>Ca(2+)</name>
        <dbReference type="ChEBI" id="CHEBI:29108"/>
        <label>3</label>
    </ligand>
</feature>
<dbReference type="GO" id="GO:0030574">
    <property type="term" value="P:collagen catabolic process"/>
    <property type="evidence" value="ECO:0007669"/>
    <property type="project" value="TreeGrafter"/>
</dbReference>
<evidence type="ECO:0000256" key="10">
    <source>
        <dbReference type="PIRSR" id="PIRSR001191-2"/>
    </source>
</evidence>
<dbReference type="CDD" id="cd04278">
    <property type="entry name" value="ZnMc_MMP"/>
    <property type="match status" value="1"/>
</dbReference>